<organism evidence="1 2">
    <name type="scientific">Diploscapter pachys</name>
    <dbReference type="NCBI Taxonomy" id="2018661"/>
    <lineage>
        <taxon>Eukaryota</taxon>
        <taxon>Metazoa</taxon>
        <taxon>Ecdysozoa</taxon>
        <taxon>Nematoda</taxon>
        <taxon>Chromadorea</taxon>
        <taxon>Rhabditida</taxon>
        <taxon>Rhabditina</taxon>
        <taxon>Rhabditomorpha</taxon>
        <taxon>Rhabditoidea</taxon>
        <taxon>Rhabditidae</taxon>
        <taxon>Diploscapter</taxon>
    </lineage>
</organism>
<comment type="caution">
    <text evidence="1">The sequence shown here is derived from an EMBL/GenBank/DDBJ whole genome shotgun (WGS) entry which is preliminary data.</text>
</comment>
<dbReference type="EMBL" id="LIAE01008700">
    <property type="protein sequence ID" value="PAV72770.1"/>
    <property type="molecule type" value="Genomic_DNA"/>
</dbReference>
<sequence length="79" mass="8649">MSFSTLAIPAHCSCERIDAPSKHSAFISAFGFTHRTNFSSRTVSWDLNLAATLVDCSLLPVVFFGSVDSNSERSRAHLE</sequence>
<accession>A0A2A2KFU1</accession>
<dbReference type="AlphaFoldDB" id="A0A2A2KFU1"/>
<evidence type="ECO:0000313" key="2">
    <source>
        <dbReference type="Proteomes" id="UP000218231"/>
    </source>
</evidence>
<name>A0A2A2KFU1_9BILA</name>
<reference evidence="1 2" key="1">
    <citation type="journal article" date="2017" name="Curr. Biol.">
        <title>Genome architecture and evolution of a unichromosomal asexual nematode.</title>
        <authorList>
            <person name="Fradin H."/>
            <person name="Zegar C."/>
            <person name="Gutwein M."/>
            <person name="Lucas J."/>
            <person name="Kovtun M."/>
            <person name="Corcoran D."/>
            <person name="Baugh L.R."/>
            <person name="Kiontke K."/>
            <person name="Gunsalus K."/>
            <person name="Fitch D.H."/>
            <person name="Piano F."/>
        </authorList>
    </citation>
    <scope>NUCLEOTIDE SEQUENCE [LARGE SCALE GENOMIC DNA]</scope>
    <source>
        <strain evidence="1">PF1309</strain>
    </source>
</reference>
<gene>
    <name evidence="1" type="ORF">WR25_15277</name>
</gene>
<proteinExistence type="predicted"/>
<dbReference type="Proteomes" id="UP000218231">
    <property type="component" value="Unassembled WGS sequence"/>
</dbReference>
<evidence type="ECO:0000313" key="1">
    <source>
        <dbReference type="EMBL" id="PAV72770.1"/>
    </source>
</evidence>
<keyword evidence="2" id="KW-1185">Reference proteome</keyword>
<protein>
    <submittedName>
        <fullName evidence="1">Uncharacterized protein</fullName>
    </submittedName>
</protein>